<evidence type="ECO:0000313" key="5">
    <source>
        <dbReference type="Proteomes" id="UP000242502"/>
    </source>
</evidence>
<evidence type="ECO:0000313" key="4">
    <source>
        <dbReference type="EMBL" id="ODS22621.1"/>
    </source>
</evidence>
<dbReference type="GO" id="GO:0016994">
    <property type="term" value="F:precorrin-6A reductase activity"/>
    <property type="evidence" value="ECO:0007669"/>
    <property type="project" value="InterPro"/>
</dbReference>
<dbReference type="PROSITE" id="PS51014">
    <property type="entry name" value="COBK_CBIJ"/>
    <property type="match status" value="1"/>
</dbReference>
<dbReference type="EMBL" id="MDLC01000062">
    <property type="protein sequence ID" value="ODS22621.1"/>
    <property type="molecule type" value="Genomic_DNA"/>
</dbReference>
<name>A0A1D2QM15_9GAMM</name>
<sequence>MSILVLGGTADGRHLSQQLYHQGINVIYSVAGLVRIPDLDCEVISGGFSQRGGLVHFIQQRHITAIIDVTHPYAQTMSNTAVDAAKACHIPCWRFHRLPWEPQTTDQWQECQTFAEAIPLLQTKHSVFLSAGQLSQEQINQLLLNIRKTQQQRQWLRTAVKPNVKLPKTMQWIKAIGPFSYDNELQLLKQYRVDIIVSKNSGGEATIAKLQAARALSIPVIMLQRPELKHADKTFHSLTECEKQLIATFKPQ</sequence>
<dbReference type="Pfam" id="PF02571">
    <property type="entry name" value="CbiJ"/>
    <property type="match status" value="1"/>
</dbReference>
<comment type="pathway">
    <text evidence="1">Cofactor biosynthesis; adenosylcobalamin biosynthesis.</text>
</comment>
<protein>
    <recommendedName>
        <fullName evidence="6">Precorrin-6x reductase</fullName>
    </recommendedName>
</protein>
<evidence type="ECO:0000256" key="2">
    <source>
        <dbReference type="ARBA" id="ARBA00022573"/>
    </source>
</evidence>
<gene>
    <name evidence="4" type="ORF">AB835_13160</name>
</gene>
<dbReference type="InterPro" id="IPR003723">
    <property type="entry name" value="Precorrin-6x_reduct"/>
</dbReference>
<keyword evidence="2" id="KW-0169">Cobalamin biosynthesis</keyword>
<dbReference type="UniPathway" id="UPA00148"/>
<dbReference type="AlphaFoldDB" id="A0A1D2QM15"/>
<dbReference type="Proteomes" id="UP000242502">
    <property type="component" value="Unassembled WGS sequence"/>
</dbReference>
<dbReference type="PANTHER" id="PTHR36925:SF1">
    <property type="entry name" value="COBALT-PRECORRIN-6A REDUCTASE"/>
    <property type="match status" value="1"/>
</dbReference>
<dbReference type="GO" id="GO:0009236">
    <property type="term" value="P:cobalamin biosynthetic process"/>
    <property type="evidence" value="ECO:0007669"/>
    <property type="project" value="UniProtKB-UniPathway"/>
</dbReference>
<evidence type="ECO:0008006" key="6">
    <source>
        <dbReference type="Google" id="ProtNLM"/>
    </source>
</evidence>
<proteinExistence type="predicted"/>
<accession>A0A1D2QM15</accession>
<dbReference type="PANTHER" id="PTHR36925">
    <property type="entry name" value="COBALT-PRECORRIN-6A REDUCTASE"/>
    <property type="match status" value="1"/>
</dbReference>
<keyword evidence="3" id="KW-0560">Oxidoreductase</keyword>
<evidence type="ECO:0000256" key="1">
    <source>
        <dbReference type="ARBA" id="ARBA00004953"/>
    </source>
</evidence>
<evidence type="ECO:0000256" key="3">
    <source>
        <dbReference type="ARBA" id="ARBA00023002"/>
    </source>
</evidence>
<reference evidence="4 5" key="1">
    <citation type="journal article" date="2016" name="Appl. Environ. Microbiol.">
        <title>Lack of Overt Genome Reduction in the Bryostatin-Producing Bryozoan Symbiont "Candidatus Endobugula sertula".</title>
        <authorList>
            <person name="Miller I.J."/>
            <person name="Vanee N."/>
            <person name="Fong S.S."/>
            <person name="Lim-Fong G.E."/>
            <person name="Kwan J.C."/>
        </authorList>
    </citation>
    <scope>NUCLEOTIDE SEQUENCE [LARGE SCALE GENOMIC DNA]</scope>
    <source>
        <strain evidence="4">AB1-4</strain>
    </source>
</reference>
<comment type="caution">
    <text evidence="4">The sequence shown here is derived from an EMBL/GenBank/DDBJ whole genome shotgun (WGS) entry which is preliminary data.</text>
</comment>
<dbReference type="STRING" id="62101.AB835_13160"/>
<organism evidence="4 5">
    <name type="scientific">Candidatus Endobugula sertula</name>
    <name type="common">Bugula neritina bacterial symbiont</name>
    <dbReference type="NCBI Taxonomy" id="62101"/>
    <lineage>
        <taxon>Bacteria</taxon>
        <taxon>Pseudomonadati</taxon>
        <taxon>Pseudomonadota</taxon>
        <taxon>Gammaproteobacteria</taxon>
        <taxon>Cellvibrionales</taxon>
        <taxon>Cellvibrionaceae</taxon>
        <taxon>Candidatus Endobugula</taxon>
    </lineage>
</organism>